<gene>
    <name evidence="1" type="ORF">I5907_13130</name>
</gene>
<dbReference type="AlphaFoldDB" id="A0A931E8E6"/>
<accession>A0A931E8E6</accession>
<comment type="caution">
    <text evidence="1">The sequence shown here is derived from an EMBL/GenBank/DDBJ whole genome shotgun (WGS) entry which is preliminary data.</text>
</comment>
<keyword evidence="2" id="KW-1185">Reference proteome</keyword>
<evidence type="ECO:0000313" key="2">
    <source>
        <dbReference type="Proteomes" id="UP000628448"/>
    </source>
</evidence>
<dbReference type="RefSeq" id="WP_196991279.1">
    <property type="nucleotide sequence ID" value="NZ_JADWYR010000002.1"/>
</dbReference>
<dbReference type="EMBL" id="JADWYR010000002">
    <property type="protein sequence ID" value="MBG9377180.1"/>
    <property type="molecule type" value="Genomic_DNA"/>
</dbReference>
<organism evidence="1 2">
    <name type="scientific">Panacibacter microcysteis</name>
    <dbReference type="NCBI Taxonomy" id="2793269"/>
    <lineage>
        <taxon>Bacteria</taxon>
        <taxon>Pseudomonadati</taxon>
        <taxon>Bacteroidota</taxon>
        <taxon>Chitinophagia</taxon>
        <taxon>Chitinophagales</taxon>
        <taxon>Chitinophagaceae</taxon>
        <taxon>Panacibacter</taxon>
    </lineage>
</organism>
<name>A0A931E8E6_9BACT</name>
<evidence type="ECO:0000313" key="1">
    <source>
        <dbReference type="EMBL" id="MBG9377180.1"/>
    </source>
</evidence>
<protein>
    <submittedName>
        <fullName evidence="1">Uncharacterized protein</fullName>
    </submittedName>
</protein>
<dbReference type="Proteomes" id="UP000628448">
    <property type="component" value="Unassembled WGS sequence"/>
</dbReference>
<proteinExistence type="predicted"/>
<sequence length="278" mass="32233">MSTNKVFILIGLCTAITHSVFSQGLWAHIDDWKAQTRVAIFRDIKSRYLTSANVDHYESIKLKSSDILPVLDTFAKIPDADGLRIYFLFTDESHNLQVDYRNKLTLLLIPTKLIENKSIDINDKAFVWYNGKFNSVNKQINTDIRSWLNRYKLVMLGFEKGLKSDFPIHSDYREDSCLWYSQYAFFRKFSNSKKDLATYLQESEKEFEINFAAWSLELGEKKYAFKTDLIFKIDNGYSYTFAYNEVLEDSLNISDSEKEKLLAAFANTGSPCPPDKCP</sequence>
<reference evidence="1" key="1">
    <citation type="submission" date="2020-11" db="EMBL/GenBank/DDBJ databases">
        <title>Bacterial whole genome sequence for Panacibacter sp. DH6.</title>
        <authorList>
            <person name="Le V."/>
            <person name="Ko S."/>
            <person name="Ahn C.-Y."/>
            <person name="Oh H.-M."/>
        </authorList>
    </citation>
    <scope>NUCLEOTIDE SEQUENCE</scope>
    <source>
        <strain evidence="1">DH6</strain>
    </source>
</reference>